<gene>
    <name evidence="2" type="ORF">MRN70_12140</name>
</gene>
<organism evidence="2">
    <name type="scientific">bacterium 19PA01SH03</name>
    <dbReference type="NCBI Taxonomy" id="2920705"/>
    <lineage>
        <taxon>Bacteria</taxon>
    </lineage>
</organism>
<dbReference type="InterPro" id="IPR019731">
    <property type="entry name" value="DUF2607"/>
</dbReference>
<evidence type="ECO:0000313" key="2">
    <source>
        <dbReference type="EMBL" id="XAG21018.1"/>
    </source>
</evidence>
<feature type="transmembrane region" description="Helical" evidence="1">
    <location>
        <begin position="12"/>
        <end position="31"/>
    </location>
</feature>
<keyword evidence="1" id="KW-0812">Transmembrane</keyword>
<reference evidence="2" key="1">
    <citation type="submission" date="2022-03" db="EMBL/GenBank/DDBJ databases">
        <title>Sea Food Isolates.</title>
        <authorList>
            <person name="Li c."/>
        </authorList>
    </citation>
    <scope>NUCLEOTIDE SEQUENCE</scope>
    <source>
        <strain evidence="2">19PA01SH03</strain>
    </source>
</reference>
<keyword evidence="1" id="KW-0472">Membrane</keyword>
<feature type="transmembrane region" description="Helical" evidence="1">
    <location>
        <begin position="72"/>
        <end position="91"/>
    </location>
</feature>
<dbReference type="EMBL" id="CP095338">
    <property type="protein sequence ID" value="XAG21018.1"/>
    <property type="molecule type" value="Genomic_DNA"/>
</dbReference>
<sequence>MMVKPQPLRLSTNTVSILAVLLVLWLNIAVINHQLDIHPTQHTDHHCQLFSVMKHGLEHATLIIPIWPAQGFIPAIVSPFCLVLDYITYVARSPPKR</sequence>
<dbReference type="AlphaFoldDB" id="A0AAU6SM65"/>
<proteinExistence type="predicted"/>
<evidence type="ECO:0000256" key="1">
    <source>
        <dbReference type="SAM" id="Phobius"/>
    </source>
</evidence>
<keyword evidence="1" id="KW-1133">Transmembrane helix</keyword>
<protein>
    <submittedName>
        <fullName evidence="2">DUF2607 domain-containing protein</fullName>
    </submittedName>
</protein>
<accession>A0AAU6SM65</accession>
<name>A0AAU6SM65_UNCXX</name>
<dbReference type="Pfam" id="PF10795">
    <property type="entry name" value="DUF2607"/>
    <property type="match status" value="1"/>
</dbReference>